<accession>A0AA39KFP7</accession>
<evidence type="ECO:0000313" key="1">
    <source>
        <dbReference type="EMBL" id="KAK0459026.1"/>
    </source>
</evidence>
<comment type="caution">
    <text evidence="1">The sequence shown here is derived from an EMBL/GenBank/DDBJ whole genome shotgun (WGS) entry which is preliminary data.</text>
</comment>
<keyword evidence="2" id="KW-1185">Reference proteome</keyword>
<feature type="non-terminal residue" evidence="1">
    <location>
        <position position="1"/>
    </location>
</feature>
<protein>
    <submittedName>
        <fullName evidence="1">Uncharacterized protein</fullName>
    </submittedName>
</protein>
<gene>
    <name evidence="1" type="ORF">EV420DRAFT_1270077</name>
</gene>
<reference evidence="1" key="1">
    <citation type="submission" date="2023-06" db="EMBL/GenBank/DDBJ databases">
        <authorList>
            <consortium name="Lawrence Berkeley National Laboratory"/>
            <person name="Ahrendt S."/>
            <person name="Sahu N."/>
            <person name="Indic B."/>
            <person name="Wong-Bajracharya J."/>
            <person name="Merenyi Z."/>
            <person name="Ke H.-M."/>
            <person name="Monk M."/>
            <person name="Kocsube S."/>
            <person name="Drula E."/>
            <person name="Lipzen A."/>
            <person name="Balint B."/>
            <person name="Henrissat B."/>
            <person name="Andreopoulos B."/>
            <person name="Martin F.M."/>
            <person name="Harder C.B."/>
            <person name="Rigling D."/>
            <person name="Ford K.L."/>
            <person name="Foster G.D."/>
            <person name="Pangilinan J."/>
            <person name="Papanicolaou A."/>
            <person name="Barry K."/>
            <person name="LaButti K."/>
            <person name="Viragh M."/>
            <person name="Koriabine M."/>
            <person name="Yan M."/>
            <person name="Riley R."/>
            <person name="Champramary S."/>
            <person name="Plett K.L."/>
            <person name="Tsai I.J."/>
            <person name="Slot J."/>
            <person name="Sipos G."/>
            <person name="Plett J."/>
            <person name="Nagy L.G."/>
            <person name="Grigoriev I.V."/>
        </authorList>
    </citation>
    <scope>NUCLEOTIDE SEQUENCE</scope>
    <source>
        <strain evidence="1">CCBAS 213</strain>
    </source>
</reference>
<organism evidence="1 2">
    <name type="scientific">Armillaria tabescens</name>
    <name type="common">Ringless honey mushroom</name>
    <name type="synonym">Agaricus tabescens</name>
    <dbReference type="NCBI Taxonomy" id="1929756"/>
    <lineage>
        <taxon>Eukaryota</taxon>
        <taxon>Fungi</taxon>
        <taxon>Dikarya</taxon>
        <taxon>Basidiomycota</taxon>
        <taxon>Agaricomycotina</taxon>
        <taxon>Agaricomycetes</taxon>
        <taxon>Agaricomycetidae</taxon>
        <taxon>Agaricales</taxon>
        <taxon>Marasmiineae</taxon>
        <taxon>Physalacriaceae</taxon>
        <taxon>Desarmillaria</taxon>
    </lineage>
</organism>
<dbReference type="EMBL" id="JAUEPS010000016">
    <property type="protein sequence ID" value="KAK0459026.1"/>
    <property type="molecule type" value="Genomic_DNA"/>
</dbReference>
<evidence type="ECO:0000313" key="2">
    <source>
        <dbReference type="Proteomes" id="UP001175211"/>
    </source>
</evidence>
<dbReference type="RefSeq" id="XP_060331276.1">
    <property type="nucleotide sequence ID" value="XM_060467542.1"/>
</dbReference>
<dbReference type="GeneID" id="85351090"/>
<dbReference type="Proteomes" id="UP001175211">
    <property type="component" value="Unassembled WGS sequence"/>
</dbReference>
<sequence length="55" mass="6037">SFFYLFHGQQQFELTKITAVLLSSTPGSTIFGSRGGNPTKDVRGETFGTNRVLAR</sequence>
<proteinExistence type="predicted"/>
<name>A0AA39KFP7_ARMTA</name>
<dbReference type="AlphaFoldDB" id="A0AA39KFP7"/>